<dbReference type="GO" id="GO:0016757">
    <property type="term" value="F:glycosyltransferase activity"/>
    <property type="evidence" value="ECO:0007669"/>
    <property type="project" value="InterPro"/>
</dbReference>
<dbReference type="Gene3D" id="3.40.50.2000">
    <property type="entry name" value="Glycogen Phosphorylase B"/>
    <property type="match status" value="2"/>
</dbReference>
<evidence type="ECO:0000259" key="1">
    <source>
        <dbReference type="Pfam" id="PF00534"/>
    </source>
</evidence>
<sequence length="408" mass="45020">MKQPLRVAYVLKRYPRLSQTFVVNEMLELQRQGVEVTIVALKDSGEEVVHEKSRALQASIYYFPPASAIPLEGWALRHHEGLSGEPRWLGLDALGGEETREEQVTWIQAALVAPLLKKLGIDHLHAHFATRAATAASFMSRITGIPYSFTAHARDIYHESVNQKALAEKIERASFVITVSDFNRNYLEALIRSEGRSGQIIRLYIGMDLVQLRPVGGEWEPDLLVSVGRLVQKKGLDYLIEACRILKEKGRRFRCLIIGEGEERAALEGQVAQASLQEEVSLMGARPHPEVIRTIQRAAAFVLPCVVGEDGDRDGLPTVLLEAMALGTPVISTRIAGIPEMIAHGQTGLLVEERDPVALAQAVEELLASATLPGRLGESALEKVRREFDLAENVRRLKGYFLSGGEGA</sequence>
<dbReference type="SUPFAM" id="SSF53756">
    <property type="entry name" value="UDP-Glycosyltransferase/glycogen phosphorylase"/>
    <property type="match status" value="1"/>
</dbReference>
<evidence type="ECO:0000313" key="3">
    <source>
        <dbReference type="EMBL" id="MBI2875302.1"/>
    </source>
</evidence>
<proteinExistence type="predicted"/>
<dbReference type="PANTHER" id="PTHR45947:SF14">
    <property type="entry name" value="SLL1723 PROTEIN"/>
    <property type="match status" value="1"/>
</dbReference>
<protein>
    <submittedName>
        <fullName evidence="3">Glycosyltransferase</fullName>
    </submittedName>
</protein>
<dbReference type="InterPro" id="IPR001296">
    <property type="entry name" value="Glyco_trans_1"/>
</dbReference>
<dbReference type="Pfam" id="PF13439">
    <property type="entry name" value="Glyco_transf_4"/>
    <property type="match status" value="1"/>
</dbReference>
<feature type="domain" description="Glycosyl transferase family 1" evidence="1">
    <location>
        <begin position="221"/>
        <end position="380"/>
    </location>
</feature>
<accession>A0A932CME3</accession>
<feature type="domain" description="Glycosyltransferase subfamily 4-like N-terminal" evidence="2">
    <location>
        <begin position="20"/>
        <end position="190"/>
    </location>
</feature>
<name>A0A932CME3_UNCTE</name>
<comment type="caution">
    <text evidence="3">The sequence shown here is derived from an EMBL/GenBank/DDBJ whole genome shotgun (WGS) entry which is preliminary data.</text>
</comment>
<evidence type="ECO:0000259" key="2">
    <source>
        <dbReference type="Pfam" id="PF13439"/>
    </source>
</evidence>
<dbReference type="EMBL" id="JACPRF010000011">
    <property type="protein sequence ID" value="MBI2875302.1"/>
    <property type="molecule type" value="Genomic_DNA"/>
</dbReference>
<gene>
    <name evidence="3" type="ORF">HYY20_00280</name>
</gene>
<dbReference type="InterPro" id="IPR028098">
    <property type="entry name" value="Glyco_trans_4-like_N"/>
</dbReference>
<dbReference type="PANTHER" id="PTHR45947">
    <property type="entry name" value="SULFOQUINOVOSYL TRANSFERASE SQD2"/>
    <property type="match status" value="1"/>
</dbReference>
<evidence type="ECO:0000313" key="4">
    <source>
        <dbReference type="Proteomes" id="UP000769766"/>
    </source>
</evidence>
<organism evidence="3 4">
    <name type="scientific">Tectimicrobiota bacterium</name>
    <dbReference type="NCBI Taxonomy" id="2528274"/>
    <lineage>
        <taxon>Bacteria</taxon>
        <taxon>Pseudomonadati</taxon>
        <taxon>Nitrospinota/Tectimicrobiota group</taxon>
        <taxon>Candidatus Tectimicrobiota</taxon>
    </lineage>
</organism>
<reference evidence="3" key="1">
    <citation type="submission" date="2020-07" db="EMBL/GenBank/DDBJ databases">
        <title>Huge and variable diversity of episymbiotic CPR bacteria and DPANN archaea in groundwater ecosystems.</title>
        <authorList>
            <person name="He C.Y."/>
            <person name="Keren R."/>
            <person name="Whittaker M."/>
            <person name="Farag I.F."/>
            <person name="Doudna J."/>
            <person name="Cate J.H.D."/>
            <person name="Banfield J.F."/>
        </authorList>
    </citation>
    <scope>NUCLEOTIDE SEQUENCE</scope>
    <source>
        <strain evidence="3">NC_groundwater_672_Ag_B-0.1um_62_36</strain>
    </source>
</reference>
<dbReference type="Proteomes" id="UP000769766">
    <property type="component" value="Unassembled WGS sequence"/>
</dbReference>
<dbReference type="InterPro" id="IPR050194">
    <property type="entry name" value="Glycosyltransferase_grp1"/>
</dbReference>
<dbReference type="Pfam" id="PF00534">
    <property type="entry name" value="Glycos_transf_1"/>
    <property type="match status" value="1"/>
</dbReference>
<dbReference type="AlphaFoldDB" id="A0A932CME3"/>